<proteinExistence type="predicted"/>
<sequence length="248" mass="27428">MNEKELFRRIGGLDDDLIAEAANHRRVPVRRLAAAACAVLIVAASMGMYRAQQRTPFALEHSTGDVSVEVVSELPEYGESACLAYMTEEELVTDSQTDIMRGTVTDIQNVLVSCGDWSGYRAVIEVKTDYVYRTYSGCKAGDTVCLLAPGPIRMETQSMSGLDTVRQIEVGMEGIFMGRPYGENDVEEQDGSRLYWMDVARYGLPDGIRYAFLQTDSGLLFDRDAYPSFSDAQTLDEVAEGLEKLISP</sequence>
<evidence type="ECO:0000313" key="3">
    <source>
        <dbReference type="Proteomes" id="UP000194903"/>
    </source>
</evidence>
<comment type="caution">
    <text evidence="2">The sequence shown here is derived from an EMBL/GenBank/DDBJ whole genome shotgun (WGS) entry which is preliminary data.</text>
</comment>
<evidence type="ECO:0000256" key="1">
    <source>
        <dbReference type="SAM" id="Phobius"/>
    </source>
</evidence>
<keyword evidence="1" id="KW-0472">Membrane</keyword>
<dbReference type="EMBL" id="NHOC01000002">
    <property type="protein sequence ID" value="OUM21326.1"/>
    <property type="molecule type" value="Genomic_DNA"/>
</dbReference>
<keyword evidence="3" id="KW-1185">Reference proteome</keyword>
<evidence type="ECO:0000313" key="2">
    <source>
        <dbReference type="EMBL" id="OUM21326.1"/>
    </source>
</evidence>
<protein>
    <recommendedName>
        <fullName evidence="4">DUF4367 domain-containing protein</fullName>
    </recommendedName>
</protein>
<dbReference type="Proteomes" id="UP000194903">
    <property type="component" value="Unassembled WGS sequence"/>
</dbReference>
<keyword evidence="1" id="KW-0812">Transmembrane</keyword>
<organism evidence="2 3">
    <name type="scientific">Butyricicoccus porcorum</name>
    <dbReference type="NCBI Taxonomy" id="1945634"/>
    <lineage>
        <taxon>Bacteria</taxon>
        <taxon>Bacillati</taxon>
        <taxon>Bacillota</taxon>
        <taxon>Clostridia</taxon>
        <taxon>Eubacteriales</taxon>
        <taxon>Butyricicoccaceae</taxon>
        <taxon>Butyricicoccus</taxon>
    </lineage>
</organism>
<dbReference type="OrthoDB" id="2356457at2"/>
<gene>
    <name evidence="2" type="ORF">CBW42_01785</name>
</gene>
<feature type="transmembrane region" description="Helical" evidence="1">
    <location>
        <begin position="32"/>
        <end position="49"/>
    </location>
</feature>
<accession>A0A252F6E2</accession>
<keyword evidence="1" id="KW-1133">Transmembrane helix</keyword>
<dbReference type="AlphaFoldDB" id="A0A252F6E2"/>
<evidence type="ECO:0008006" key="4">
    <source>
        <dbReference type="Google" id="ProtNLM"/>
    </source>
</evidence>
<dbReference type="RefSeq" id="WP_087017157.1">
    <property type="nucleotide sequence ID" value="NZ_NHOC01000002.1"/>
</dbReference>
<name>A0A252F6E2_9FIRM</name>
<reference evidence="2 3" key="1">
    <citation type="submission" date="2017-05" db="EMBL/GenBank/DDBJ databases">
        <title>Butyricicoccus porcorum sp. nov. a butyrate-producing bacterium from the swine intestinal tract.</title>
        <authorList>
            <person name="Trachsel J."/>
            <person name="Humphrey S."/>
            <person name="Allen H.K."/>
        </authorList>
    </citation>
    <scope>NUCLEOTIDE SEQUENCE [LARGE SCALE GENOMIC DNA]</scope>
    <source>
        <strain evidence="2">BB10</strain>
    </source>
</reference>